<sequence>MAISDLVLLTGGTGYIGSRTLRYALEQGYHVRAAVRSQAKADAVRNSPALKGLTDNLDFVIVPDFLASGAFNEAIKGVKYAVHLASPLAKGSIDEDLDAKIIQPAVQGAVEMLEAAKKESTVKKVVITSSAVALPPVAVLGGQQRTDQVFTTTDRAHDIPGPYPATFVAYIQSKIASLKAVDAWVQKHGEEISFDVITILPGFVGGRSDNATNVAELLDGTNFWFLAPILGKEAAKNAGSQVANTVHVDDVAKAHIESLSDKVTGNQSFILSNQGGEMQWNDSKAIVSKHFPEAVKSGLLPNDGVIEEHFFMSCDNQSTVKAFGELKSFEEIIPGLVEQYLELQAQEKK</sequence>
<dbReference type="PANTHER" id="PTHR10366">
    <property type="entry name" value="NAD DEPENDENT EPIMERASE/DEHYDRATASE"/>
    <property type="match status" value="1"/>
</dbReference>
<evidence type="ECO:0000313" key="5">
    <source>
        <dbReference type="Proteomes" id="UP001310594"/>
    </source>
</evidence>
<evidence type="ECO:0000256" key="1">
    <source>
        <dbReference type="ARBA" id="ARBA00023002"/>
    </source>
</evidence>
<dbReference type="PANTHER" id="PTHR10366:SF564">
    <property type="entry name" value="STEROL-4-ALPHA-CARBOXYLATE 3-DEHYDROGENASE, DECARBOXYLATING"/>
    <property type="match status" value="1"/>
</dbReference>
<dbReference type="Pfam" id="PF01370">
    <property type="entry name" value="Epimerase"/>
    <property type="match status" value="1"/>
</dbReference>
<dbReference type="EMBL" id="JAVRQU010000016">
    <property type="protein sequence ID" value="KAK5694268.1"/>
    <property type="molecule type" value="Genomic_DNA"/>
</dbReference>
<dbReference type="AlphaFoldDB" id="A0AAN7W1U7"/>
<organism evidence="4 5">
    <name type="scientific">Elasticomyces elasticus</name>
    <dbReference type="NCBI Taxonomy" id="574655"/>
    <lineage>
        <taxon>Eukaryota</taxon>
        <taxon>Fungi</taxon>
        <taxon>Dikarya</taxon>
        <taxon>Ascomycota</taxon>
        <taxon>Pezizomycotina</taxon>
        <taxon>Dothideomycetes</taxon>
        <taxon>Dothideomycetidae</taxon>
        <taxon>Mycosphaerellales</taxon>
        <taxon>Teratosphaeriaceae</taxon>
        <taxon>Elasticomyces</taxon>
    </lineage>
</organism>
<comment type="similarity">
    <text evidence="2">Belongs to the NAD(P)-dependent epimerase/dehydratase family. Dihydroflavonol-4-reductase subfamily.</text>
</comment>
<accession>A0AAN7W1U7</accession>
<dbReference type="Proteomes" id="UP001310594">
    <property type="component" value="Unassembled WGS sequence"/>
</dbReference>
<proteinExistence type="inferred from homology"/>
<evidence type="ECO:0000313" key="4">
    <source>
        <dbReference type="EMBL" id="KAK5694268.1"/>
    </source>
</evidence>
<dbReference type="InterPro" id="IPR050425">
    <property type="entry name" value="NAD(P)_dehydrat-like"/>
</dbReference>
<reference evidence="4" key="1">
    <citation type="submission" date="2023-08" db="EMBL/GenBank/DDBJ databases">
        <title>Black Yeasts Isolated from many extreme environments.</title>
        <authorList>
            <person name="Coleine C."/>
            <person name="Stajich J.E."/>
            <person name="Selbmann L."/>
        </authorList>
    </citation>
    <scope>NUCLEOTIDE SEQUENCE</scope>
    <source>
        <strain evidence="4">CCFEE 5810</strain>
    </source>
</reference>
<keyword evidence="1" id="KW-0560">Oxidoreductase</keyword>
<dbReference type="SUPFAM" id="SSF51735">
    <property type="entry name" value="NAD(P)-binding Rossmann-fold domains"/>
    <property type="match status" value="1"/>
</dbReference>
<dbReference type="Gene3D" id="3.40.50.720">
    <property type="entry name" value="NAD(P)-binding Rossmann-like Domain"/>
    <property type="match status" value="1"/>
</dbReference>
<comment type="caution">
    <text evidence="4">The sequence shown here is derived from an EMBL/GenBank/DDBJ whole genome shotgun (WGS) entry which is preliminary data.</text>
</comment>
<name>A0AAN7W1U7_9PEZI</name>
<feature type="domain" description="NAD-dependent epimerase/dehydratase" evidence="3">
    <location>
        <begin position="7"/>
        <end position="264"/>
    </location>
</feature>
<gene>
    <name evidence="4" type="ORF">LTR97_009890</name>
</gene>
<protein>
    <recommendedName>
        <fullName evidence="3">NAD-dependent epimerase/dehydratase domain-containing protein</fullName>
    </recommendedName>
</protein>
<dbReference type="GO" id="GO:0016616">
    <property type="term" value="F:oxidoreductase activity, acting on the CH-OH group of donors, NAD or NADP as acceptor"/>
    <property type="evidence" value="ECO:0007669"/>
    <property type="project" value="TreeGrafter"/>
</dbReference>
<dbReference type="InterPro" id="IPR001509">
    <property type="entry name" value="Epimerase_deHydtase"/>
</dbReference>
<evidence type="ECO:0000256" key="2">
    <source>
        <dbReference type="ARBA" id="ARBA00023445"/>
    </source>
</evidence>
<evidence type="ECO:0000259" key="3">
    <source>
        <dbReference type="Pfam" id="PF01370"/>
    </source>
</evidence>
<dbReference type="InterPro" id="IPR036291">
    <property type="entry name" value="NAD(P)-bd_dom_sf"/>
</dbReference>